<proteinExistence type="inferred from homology"/>
<evidence type="ECO:0008006" key="7">
    <source>
        <dbReference type="Google" id="ProtNLM"/>
    </source>
</evidence>
<comment type="similarity">
    <text evidence="1">Belongs to the bacterial ribosomal protein bS21 family.</text>
</comment>
<evidence type="ECO:0000313" key="5">
    <source>
        <dbReference type="EMBL" id="KAB8068703.1"/>
    </source>
</evidence>
<protein>
    <recommendedName>
        <fullName evidence="7">Ribosomal protein S21</fullName>
    </recommendedName>
</protein>
<sequence length="197" mass="22745">MEMRSLTQCLRSRPTTSLYKQPIQLITTRTYANKPSKPFSKTPRTQPTTKTAPPPASDFDEILSKLNINNRDTTAADSSLPSRSQNDPLSLSRAVGMSAETDNYRIPVRRVELKLGPTLGRQVHVEPERGMDLASAFKMLQATVSTNQIKRQSFYQKYHVRRGQLKKNLRMERWRKLFRFSFQKTVGRIEKMRAQGW</sequence>
<evidence type="ECO:0000256" key="4">
    <source>
        <dbReference type="SAM" id="MobiDB-lite"/>
    </source>
</evidence>
<feature type="region of interest" description="Disordered" evidence="4">
    <location>
        <begin position="29"/>
        <end position="59"/>
    </location>
</feature>
<dbReference type="GO" id="GO:0070124">
    <property type="term" value="P:mitochondrial translational initiation"/>
    <property type="evidence" value="ECO:0007669"/>
    <property type="project" value="TreeGrafter"/>
</dbReference>
<gene>
    <name evidence="5" type="ORF">BDV29DRAFT_184034</name>
</gene>
<dbReference type="InterPro" id="IPR001911">
    <property type="entry name" value="Ribosomal_bS21"/>
</dbReference>
<dbReference type="Pfam" id="PF01165">
    <property type="entry name" value="Ribosomal_S21"/>
    <property type="match status" value="1"/>
</dbReference>
<feature type="compositionally biased region" description="Low complexity" evidence="4">
    <location>
        <begin position="41"/>
        <end position="51"/>
    </location>
</feature>
<dbReference type="Proteomes" id="UP000326565">
    <property type="component" value="Unassembled WGS sequence"/>
</dbReference>
<dbReference type="AlphaFoldDB" id="A0A5N5WJP8"/>
<dbReference type="PANTHER" id="PTHR41237:SF1">
    <property type="entry name" value="SMALL RIBOSOMAL SUBUNIT PROTEIN BS21M"/>
    <property type="match status" value="1"/>
</dbReference>
<dbReference type="InterPro" id="IPR052837">
    <property type="entry name" value="Mitoribosomal_bS21"/>
</dbReference>
<keyword evidence="2" id="KW-0689">Ribosomal protein</keyword>
<reference evidence="5 6" key="1">
    <citation type="submission" date="2019-04" db="EMBL/GenBank/DDBJ databases">
        <title>Friends and foes A comparative genomics study of 23 Aspergillus species from section Flavi.</title>
        <authorList>
            <consortium name="DOE Joint Genome Institute"/>
            <person name="Kjaerbolling I."/>
            <person name="Vesth T."/>
            <person name="Frisvad J.C."/>
            <person name="Nybo J.L."/>
            <person name="Theobald S."/>
            <person name="Kildgaard S."/>
            <person name="Isbrandt T."/>
            <person name="Kuo A."/>
            <person name="Sato A."/>
            <person name="Lyhne E.K."/>
            <person name="Kogle M.E."/>
            <person name="Wiebenga A."/>
            <person name="Kun R.S."/>
            <person name="Lubbers R.J."/>
            <person name="Makela M.R."/>
            <person name="Barry K."/>
            <person name="Chovatia M."/>
            <person name="Clum A."/>
            <person name="Daum C."/>
            <person name="Haridas S."/>
            <person name="He G."/>
            <person name="LaButti K."/>
            <person name="Lipzen A."/>
            <person name="Mondo S."/>
            <person name="Riley R."/>
            <person name="Salamov A."/>
            <person name="Simmons B.A."/>
            <person name="Magnuson J.K."/>
            <person name="Henrissat B."/>
            <person name="Mortensen U.H."/>
            <person name="Larsen T.O."/>
            <person name="Devries R.P."/>
            <person name="Grigoriev I.V."/>
            <person name="Machida M."/>
            <person name="Baker S.E."/>
            <person name="Andersen M.R."/>
        </authorList>
    </citation>
    <scope>NUCLEOTIDE SEQUENCE [LARGE SCALE GENOMIC DNA]</scope>
    <source>
        <strain evidence="5 6">CBS 151.66</strain>
    </source>
</reference>
<accession>A0A5N5WJP8</accession>
<evidence type="ECO:0000256" key="2">
    <source>
        <dbReference type="ARBA" id="ARBA00022980"/>
    </source>
</evidence>
<evidence type="ECO:0000256" key="3">
    <source>
        <dbReference type="ARBA" id="ARBA00023274"/>
    </source>
</evidence>
<evidence type="ECO:0000256" key="1">
    <source>
        <dbReference type="ARBA" id="ARBA00006640"/>
    </source>
</evidence>
<dbReference type="EMBL" id="ML732377">
    <property type="protein sequence ID" value="KAB8068703.1"/>
    <property type="molecule type" value="Genomic_DNA"/>
</dbReference>
<evidence type="ECO:0000313" key="6">
    <source>
        <dbReference type="Proteomes" id="UP000326565"/>
    </source>
</evidence>
<organism evidence="5 6">
    <name type="scientific">Aspergillus leporis</name>
    <dbReference type="NCBI Taxonomy" id="41062"/>
    <lineage>
        <taxon>Eukaryota</taxon>
        <taxon>Fungi</taxon>
        <taxon>Dikarya</taxon>
        <taxon>Ascomycota</taxon>
        <taxon>Pezizomycotina</taxon>
        <taxon>Eurotiomycetes</taxon>
        <taxon>Eurotiomycetidae</taxon>
        <taxon>Eurotiales</taxon>
        <taxon>Aspergillaceae</taxon>
        <taxon>Aspergillus</taxon>
        <taxon>Aspergillus subgen. Circumdati</taxon>
    </lineage>
</organism>
<name>A0A5N5WJP8_9EURO</name>
<dbReference type="GO" id="GO:0003735">
    <property type="term" value="F:structural constituent of ribosome"/>
    <property type="evidence" value="ECO:0007669"/>
    <property type="project" value="InterPro"/>
</dbReference>
<keyword evidence="3" id="KW-0687">Ribonucleoprotein</keyword>
<dbReference type="PANTHER" id="PTHR41237">
    <property type="entry name" value="37S RIBOSOMAL PROTEIN MRP21, MITOCHONDRIAL"/>
    <property type="match status" value="1"/>
</dbReference>
<dbReference type="OrthoDB" id="2501249at2759"/>
<keyword evidence="6" id="KW-1185">Reference proteome</keyword>
<dbReference type="GO" id="GO:0005763">
    <property type="term" value="C:mitochondrial small ribosomal subunit"/>
    <property type="evidence" value="ECO:0007669"/>
    <property type="project" value="TreeGrafter"/>
</dbReference>